<reference evidence="2 3" key="1">
    <citation type="submission" date="2018-06" db="EMBL/GenBank/DDBJ databases">
        <title>Phytoactinopolyspora halophila sp. nov., a novel halophilic actinomycete isolated from a saline soil in China.</title>
        <authorList>
            <person name="Tang S.-K."/>
        </authorList>
    </citation>
    <scope>NUCLEOTIDE SEQUENCE [LARGE SCALE GENOMIC DNA]</scope>
    <source>
        <strain evidence="2 3">YIM 96934</strain>
    </source>
</reference>
<dbReference type="AlphaFoldDB" id="A0A329QHY7"/>
<protein>
    <recommendedName>
        <fullName evidence="4">DUF4245 domain-containing protein</fullName>
    </recommendedName>
</protein>
<dbReference type="InterPro" id="IPR025339">
    <property type="entry name" value="DUF4245"/>
</dbReference>
<keyword evidence="3" id="KW-1185">Reference proteome</keyword>
<name>A0A329QHY7_9ACTN</name>
<organism evidence="2 3">
    <name type="scientific">Phytoactinopolyspora halophila</name>
    <dbReference type="NCBI Taxonomy" id="1981511"/>
    <lineage>
        <taxon>Bacteria</taxon>
        <taxon>Bacillati</taxon>
        <taxon>Actinomycetota</taxon>
        <taxon>Actinomycetes</taxon>
        <taxon>Jiangellales</taxon>
        <taxon>Jiangellaceae</taxon>
        <taxon>Phytoactinopolyspora</taxon>
    </lineage>
</organism>
<evidence type="ECO:0008006" key="4">
    <source>
        <dbReference type="Google" id="ProtNLM"/>
    </source>
</evidence>
<dbReference type="EMBL" id="QMIG01000018">
    <property type="protein sequence ID" value="RAW11934.1"/>
    <property type="molecule type" value="Genomic_DNA"/>
</dbReference>
<dbReference type="RefSeq" id="WP_112259316.1">
    <property type="nucleotide sequence ID" value="NZ_QMIG01000018.1"/>
</dbReference>
<dbReference type="Pfam" id="PF14030">
    <property type="entry name" value="DUF4245"/>
    <property type="match status" value="1"/>
</dbReference>
<accession>A0A329QHY7</accession>
<keyword evidence="1" id="KW-0812">Transmembrane</keyword>
<evidence type="ECO:0000313" key="2">
    <source>
        <dbReference type="EMBL" id="RAW11934.1"/>
    </source>
</evidence>
<dbReference type="Proteomes" id="UP000250462">
    <property type="component" value="Unassembled WGS sequence"/>
</dbReference>
<comment type="caution">
    <text evidence="2">The sequence shown here is derived from an EMBL/GenBank/DDBJ whole genome shotgun (WGS) entry which is preliminary data.</text>
</comment>
<gene>
    <name evidence="2" type="ORF">DPM12_15900</name>
</gene>
<evidence type="ECO:0000313" key="3">
    <source>
        <dbReference type="Proteomes" id="UP000250462"/>
    </source>
</evidence>
<feature type="transmembrane region" description="Helical" evidence="1">
    <location>
        <begin position="14"/>
        <end position="34"/>
    </location>
</feature>
<keyword evidence="1" id="KW-1133">Transmembrane helix</keyword>
<keyword evidence="1" id="KW-0472">Membrane</keyword>
<sequence>MASKQRGIETLSDVVRTCILLFGFLGLIAGFFALNRPESQVPDPVEYESVVDTIQDDYPYDVLAPESTPDTWRATSIDHETRPGGNRWRLGFLIDGDEFVGLEQSDGEIEAYLRERLAGFDEDGASRIDGESWQRWQERDRRPDRALVRRSDDGVATIVRGTASYEALEEFVGWLE</sequence>
<proteinExistence type="predicted"/>
<evidence type="ECO:0000256" key="1">
    <source>
        <dbReference type="SAM" id="Phobius"/>
    </source>
</evidence>
<dbReference type="OrthoDB" id="3827115at2"/>